<proteinExistence type="predicted"/>
<dbReference type="PANTHER" id="PTHR22893">
    <property type="entry name" value="NADH OXIDOREDUCTASE-RELATED"/>
    <property type="match status" value="1"/>
</dbReference>
<evidence type="ECO:0000313" key="3">
    <source>
        <dbReference type="Proteomes" id="UP001371218"/>
    </source>
</evidence>
<dbReference type="InterPro" id="IPR045247">
    <property type="entry name" value="Oye-like"/>
</dbReference>
<sequence>MSDSTPFLDRPLQMGDIALANRLVMAPLTRNRAGAGQVPTPLMAEYYRQRANPETGAGLIITEASQISPMGQGYLDTPGIYSAEQVAGWKRVTDAVHAEGGKIVIQLWHVGRISHVSLLPDGAAPVSSTARAANTRTFIKEGFFPVSTPRALRTDEIPGLIDDYRRAAGLAMQAGFDGVELHSANGYLIEQFIRDSVNDRTDGYGGSVENRTRLLIEVLQAITGEIGAGRTGLRLSPITPANDAGQDSDAQGTYGRAMQRLAPMGLAYVHVVEGATGGPRDLTAQGVAPFDYAALRAPFRGAWMVNNGYDRDLAHATLREGRADLIAFGRPFIANPDLGLRLRRGAPLNAPDSSTFYGGGEHGYTDYPTLSA</sequence>
<protein>
    <submittedName>
        <fullName evidence="2">Alkene reductase</fullName>
    </submittedName>
</protein>
<dbReference type="EMBL" id="JBBUTG010000004">
    <property type="protein sequence ID" value="MEK8031151.1"/>
    <property type="molecule type" value="Genomic_DNA"/>
</dbReference>
<name>A0ABU9BMG7_9BURK</name>
<evidence type="ECO:0000259" key="1">
    <source>
        <dbReference type="Pfam" id="PF00724"/>
    </source>
</evidence>
<accession>A0ABU9BMG7</accession>
<dbReference type="RefSeq" id="WP_341425513.1">
    <property type="nucleotide sequence ID" value="NZ_JBBUTG010000004.1"/>
</dbReference>
<keyword evidence="3" id="KW-1185">Reference proteome</keyword>
<dbReference type="CDD" id="cd02933">
    <property type="entry name" value="OYE_like_FMN"/>
    <property type="match status" value="1"/>
</dbReference>
<evidence type="ECO:0000313" key="2">
    <source>
        <dbReference type="EMBL" id="MEK8031151.1"/>
    </source>
</evidence>
<dbReference type="PANTHER" id="PTHR22893:SF91">
    <property type="entry name" value="NADPH DEHYDROGENASE 2-RELATED"/>
    <property type="match status" value="1"/>
</dbReference>
<dbReference type="Pfam" id="PF00724">
    <property type="entry name" value="Oxidored_FMN"/>
    <property type="match status" value="1"/>
</dbReference>
<dbReference type="InterPro" id="IPR013785">
    <property type="entry name" value="Aldolase_TIM"/>
</dbReference>
<organism evidence="2 3">
    <name type="scientific">Ideonella lacteola</name>
    <dbReference type="NCBI Taxonomy" id="2984193"/>
    <lineage>
        <taxon>Bacteria</taxon>
        <taxon>Pseudomonadati</taxon>
        <taxon>Pseudomonadota</taxon>
        <taxon>Betaproteobacteria</taxon>
        <taxon>Burkholderiales</taxon>
        <taxon>Sphaerotilaceae</taxon>
        <taxon>Ideonella</taxon>
    </lineage>
</organism>
<gene>
    <name evidence="2" type="ORF">AACH06_10025</name>
</gene>
<reference evidence="2 3" key="1">
    <citation type="submission" date="2024-04" db="EMBL/GenBank/DDBJ databases">
        <title>Novel species of the genus Ideonella isolated from streams.</title>
        <authorList>
            <person name="Lu H."/>
        </authorList>
    </citation>
    <scope>NUCLEOTIDE SEQUENCE [LARGE SCALE GENOMIC DNA]</scope>
    <source>
        <strain evidence="2 3">DXS29W</strain>
    </source>
</reference>
<dbReference type="InterPro" id="IPR001155">
    <property type="entry name" value="OxRdtase_FMN_N"/>
</dbReference>
<comment type="caution">
    <text evidence="2">The sequence shown here is derived from an EMBL/GenBank/DDBJ whole genome shotgun (WGS) entry which is preliminary data.</text>
</comment>
<feature type="domain" description="NADH:flavin oxidoreductase/NADH oxidase N-terminal" evidence="1">
    <location>
        <begin position="10"/>
        <end position="349"/>
    </location>
</feature>
<dbReference type="SUPFAM" id="SSF51395">
    <property type="entry name" value="FMN-linked oxidoreductases"/>
    <property type="match status" value="1"/>
</dbReference>
<dbReference type="Proteomes" id="UP001371218">
    <property type="component" value="Unassembled WGS sequence"/>
</dbReference>
<dbReference type="Gene3D" id="3.20.20.70">
    <property type="entry name" value="Aldolase class I"/>
    <property type="match status" value="1"/>
</dbReference>